<name>A0A4Y2X793_ARAVE</name>
<organism evidence="1 2">
    <name type="scientific">Araneus ventricosus</name>
    <name type="common">Orbweaver spider</name>
    <name type="synonym">Epeira ventricosa</name>
    <dbReference type="NCBI Taxonomy" id="182803"/>
    <lineage>
        <taxon>Eukaryota</taxon>
        <taxon>Metazoa</taxon>
        <taxon>Ecdysozoa</taxon>
        <taxon>Arthropoda</taxon>
        <taxon>Chelicerata</taxon>
        <taxon>Arachnida</taxon>
        <taxon>Araneae</taxon>
        <taxon>Araneomorphae</taxon>
        <taxon>Entelegynae</taxon>
        <taxon>Araneoidea</taxon>
        <taxon>Araneidae</taxon>
        <taxon>Araneus</taxon>
    </lineage>
</organism>
<dbReference type="Proteomes" id="UP000499080">
    <property type="component" value="Unassembled WGS sequence"/>
</dbReference>
<gene>
    <name evidence="1" type="ORF">AVEN_192947_1</name>
</gene>
<reference evidence="1 2" key="1">
    <citation type="journal article" date="2019" name="Sci. Rep.">
        <title>Orb-weaving spider Araneus ventricosus genome elucidates the spidroin gene catalogue.</title>
        <authorList>
            <person name="Kono N."/>
            <person name="Nakamura H."/>
            <person name="Ohtoshi R."/>
            <person name="Moran D.A.P."/>
            <person name="Shinohara A."/>
            <person name="Yoshida Y."/>
            <person name="Fujiwara M."/>
            <person name="Mori M."/>
            <person name="Tomita M."/>
            <person name="Arakawa K."/>
        </authorList>
    </citation>
    <scope>NUCLEOTIDE SEQUENCE [LARGE SCALE GENOMIC DNA]</scope>
</reference>
<comment type="caution">
    <text evidence="1">The sequence shown here is derived from an EMBL/GenBank/DDBJ whole genome shotgun (WGS) entry which is preliminary data.</text>
</comment>
<accession>A0A4Y2X793</accession>
<keyword evidence="2" id="KW-1185">Reference proteome</keyword>
<proteinExistence type="predicted"/>
<dbReference type="AlphaFoldDB" id="A0A4Y2X793"/>
<evidence type="ECO:0000313" key="2">
    <source>
        <dbReference type="Proteomes" id="UP000499080"/>
    </source>
</evidence>
<protein>
    <submittedName>
        <fullName evidence="1">Uncharacterized protein</fullName>
    </submittedName>
</protein>
<sequence length="118" mass="13241">MIVTALSITLSSPARTADDTPISRKRSHFKDIRSRSTYTLRDLSTIYLLSSRQVVMSHGIIWINPDLSPLIKYQENSSTFEIPHFVVKVAKFVVKVEGPRCHSPGIPIHTPVELSSQP</sequence>
<dbReference type="EMBL" id="BGPR01072583">
    <property type="protein sequence ID" value="GBO45463.1"/>
    <property type="molecule type" value="Genomic_DNA"/>
</dbReference>
<evidence type="ECO:0000313" key="1">
    <source>
        <dbReference type="EMBL" id="GBO45463.1"/>
    </source>
</evidence>